<dbReference type="AlphaFoldDB" id="A0A5J4ZFZ0"/>
<evidence type="ECO:0000313" key="2">
    <source>
        <dbReference type="EMBL" id="KAA8516646.1"/>
    </source>
</evidence>
<name>A0A5J4ZFZ0_9ASTE</name>
<evidence type="ECO:0000313" key="3">
    <source>
        <dbReference type="Proteomes" id="UP000325577"/>
    </source>
</evidence>
<dbReference type="EMBL" id="CM018051">
    <property type="protein sequence ID" value="KAA8516646.1"/>
    <property type="molecule type" value="Genomic_DNA"/>
</dbReference>
<gene>
    <name evidence="2" type="ORF">F0562_016848</name>
</gene>
<accession>A0A5J4ZFZ0</accession>
<protein>
    <submittedName>
        <fullName evidence="2">Uncharacterized protein</fullName>
    </submittedName>
</protein>
<feature type="compositionally biased region" description="Pro residues" evidence="1">
    <location>
        <begin position="32"/>
        <end position="51"/>
    </location>
</feature>
<evidence type="ECO:0000256" key="1">
    <source>
        <dbReference type="SAM" id="MobiDB-lite"/>
    </source>
</evidence>
<dbReference type="Proteomes" id="UP000325577">
    <property type="component" value="Linkage Group LG8"/>
</dbReference>
<reference evidence="2 3" key="1">
    <citation type="submission" date="2019-09" db="EMBL/GenBank/DDBJ databases">
        <title>A chromosome-level genome assembly of the Chinese tupelo Nyssa sinensis.</title>
        <authorList>
            <person name="Yang X."/>
            <person name="Kang M."/>
            <person name="Yang Y."/>
            <person name="Xiong H."/>
            <person name="Wang M."/>
            <person name="Zhang Z."/>
            <person name="Wang Z."/>
            <person name="Wu H."/>
            <person name="Ma T."/>
            <person name="Liu J."/>
            <person name="Xi Z."/>
        </authorList>
    </citation>
    <scope>NUCLEOTIDE SEQUENCE [LARGE SCALE GENOMIC DNA]</scope>
    <source>
        <strain evidence="2">J267</strain>
        <tissue evidence="2">Leaf</tissue>
    </source>
</reference>
<sequence length="85" mass="9135">MLPPMMSSNFLQTELGGGPHSTFHILPPSPSCFSPPPTFPPPGSSPLPSSPLHPKFNDTDIFHCVTISHPQPTSTAAKPIFEEMI</sequence>
<organism evidence="2 3">
    <name type="scientific">Nyssa sinensis</name>
    <dbReference type="NCBI Taxonomy" id="561372"/>
    <lineage>
        <taxon>Eukaryota</taxon>
        <taxon>Viridiplantae</taxon>
        <taxon>Streptophyta</taxon>
        <taxon>Embryophyta</taxon>
        <taxon>Tracheophyta</taxon>
        <taxon>Spermatophyta</taxon>
        <taxon>Magnoliopsida</taxon>
        <taxon>eudicotyledons</taxon>
        <taxon>Gunneridae</taxon>
        <taxon>Pentapetalae</taxon>
        <taxon>asterids</taxon>
        <taxon>Cornales</taxon>
        <taxon>Nyssaceae</taxon>
        <taxon>Nyssa</taxon>
    </lineage>
</organism>
<feature type="region of interest" description="Disordered" evidence="1">
    <location>
        <begin position="32"/>
        <end position="52"/>
    </location>
</feature>
<keyword evidence="3" id="KW-1185">Reference proteome</keyword>
<proteinExistence type="predicted"/>